<evidence type="ECO:0000313" key="2">
    <source>
        <dbReference type="Proteomes" id="UP000671852"/>
    </source>
</evidence>
<protein>
    <submittedName>
        <fullName evidence="1">Pimelyl-ACP methyl ester esterase BioV</fullName>
    </submittedName>
</protein>
<sequence length="173" mass="20468">MKFYSGFSLKNEEYLFKEYILKSEYTIVGFSYGAIKAFNKAQKDLREGIRIDTLQLFSPAFFQTKDEKFKRLQLMSYKKNKNAYLNQFINSCFAPHKNKIIENRETSIEELKDLLEYEWPIEHLRALEDRGVKIEVYLGSEDKIIDVESAREFFLELSTVTYIKGANHFLQLS</sequence>
<dbReference type="Gene3D" id="3.40.50.1820">
    <property type="entry name" value="alpha/beta hydrolase"/>
    <property type="match status" value="1"/>
</dbReference>
<gene>
    <name evidence="1" type="primary">bioV</name>
    <name evidence="1" type="ORF">GJV85_06115</name>
</gene>
<organism evidence="1 2">
    <name type="scientific">Sulfurimonas aquatica</name>
    <dbReference type="NCBI Taxonomy" id="2672570"/>
    <lineage>
        <taxon>Bacteria</taxon>
        <taxon>Pseudomonadati</taxon>
        <taxon>Campylobacterota</taxon>
        <taxon>Epsilonproteobacteria</taxon>
        <taxon>Campylobacterales</taxon>
        <taxon>Sulfurimonadaceae</taxon>
        <taxon>Sulfurimonas</taxon>
    </lineage>
</organism>
<accession>A0A975B008</accession>
<dbReference type="InterPro" id="IPR029058">
    <property type="entry name" value="AB_hydrolase_fold"/>
</dbReference>
<dbReference type="SUPFAM" id="SSF53474">
    <property type="entry name" value="alpha/beta-Hydrolases"/>
    <property type="match status" value="1"/>
</dbReference>
<dbReference type="KEGG" id="saqt:GJV85_06115"/>
<reference evidence="1" key="1">
    <citation type="submission" date="2019-11" db="EMBL/GenBank/DDBJ databases">
        <authorList>
            <person name="Kojima H."/>
        </authorList>
    </citation>
    <scope>NUCLEOTIDE SEQUENCE</scope>
    <source>
        <strain evidence="1">H1576</strain>
    </source>
</reference>
<name>A0A975B008_9BACT</name>
<reference evidence="1" key="2">
    <citation type="submission" date="2021-04" db="EMBL/GenBank/DDBJ databases">
        <title>Isolation and characterization of a novel species of the genus Sulfurimonas.</title>
        <authorList>
            <person name="Fukui M."/>
        </authorList>
    </citation>
    <scope>NUCLEOTIDE SEQUENCE</scope>
    <source>
        <strain evidence="1">H1576</strain>
    </source>
</reference>
<evidence type="ECO:0000313" key="1">
    <source>
        <dbReference type="EMBL" id="QSZ41697.1"/>
    </source>
</evidence>
<dbReference type="Proteomes" id="UP000671852">
    <property type="component" value="Chromosome"/>
</dbReference>
<dbReference type="RefSeq" id="WP_207562980.1">
    <property type="nucleotide sequence ID" value="NZ_CP046072.1"/>
</dbReference>
<dbReference type="AlphaFoldDB" id="A0A975B008"/>
<dbReference type="EMBL" id="CP046072">
    <property type="protein sequence ID" value="QSZ41697.1"/>
    <property type="molecule type" value="Genomic_DNA"/>
</dbReference>
<dbReference type="NCBIfam" id="NF033854">
    <property type="entry name" value="esterase_BioV"/>
    <property type="match status" value="1"/>
</dbReference>
<keyword evidence="2" id="KW-1185">Reference proteome</keyword>
<proteinExistence type="predicted"/>